<sequence>MMRSSVGAQPRRDRRLFERVRQYLYNSGEKYVDVASMAADLQHTYRNEYGRRQRVAFRILVERVYKSVCRMERESGMAMLEERHSAKRVLDDDGTDKSSSESESTDMEILDDEDFVDQGVCVL</sequence>
<feature type="compositionally biased region" description="Acidic residues" evidence="1">
    <location>
        <begin position="103"/>
        <end position="113"/>
    </location>
</feature>
<dbReference type="GeneTree" id="ENSGT00940000170165"/>
<reference evidence="3" key="1">
    <citation type="submission" date="2025-08" db="UniProtKB">
        <authorList>
            <consortium name="Ensembl"/>
        </authorList>
    </citation>
    <scope>IDENTIFICATION</scope>
</reference>
<dbReference type="Pfam" id="PF16725">
    <property type="entry name" value="Nucleolin_bd"/>
    <property type="match status" value="1"/>
</dbReference>
<dbReference type="InterPro" id="IPR031996">
    <property type="entry name" value="NVL2_nucleolin-bd"/>
</dbReference>
<evidence type="ECO:0000313" key="3">
    <source>
        <dbReference type="Ensembl" id="ENSEBUP00000024841.1"/>
    </source>
</evidence>
<evidence type="ECO:0000256" key="1">
    <source>
        <dbReference type="SAM" id="MobiDB-lite"/>
    </source>
</evidence>
<feature type="domain" description="NVL2 nucleolin binding" evidence="2">
    <location>
        <begin position="11"/>
        <end position="71"/>
    </location>
</feature>
<accession>A0A8C4R4I5</accession>
<evidence type="ECO:0000259" key="2">
    <source>
        <dbReference type="Pfam" id="PF16725"/>
    </source>
</evidence>
<keyword evidence="4" id="KW-1185">Reference proteome</keyword>
<dbReference type="Ensembl" id="ENSEBUT00000025417.1">
    <property type="protein sequence ID" value="ENSEBUP00000024841.1"/>
    <property type="gene ID" value="ENSEBUG00000015348.1"/>
</dbReference>
<proteinExistence type="predicted"/>
<dbReference type="OMA" id="STDMEIL"/>
<dbReference type="Gene3D" id="1.10.10.2010">
    <property type="match status" value="1"/>
</dbReference>
<feature type="compositionally biased region" description="Basic and acidic residues" evidence="1">
    <location>
        <begin position="83"/>
        <end position="100"/>
    </location>
</feature>
<feature type="region of interest" description="Disordered" evidence="1">
    <location>
        <begin position="83"/>
        <end position="113"/>
    </location>
</feature>
<organism evidence="3 4">
    <name type="scientific">Eptatretus burgeri</name>
    <name type="common">Inshore hagfish</name>
    <dbReference type="NCBI Taxonomy" id="7764"/>
    <lineage>
        <taxon>Eukaryota</taxon>
        <taxon>Metazoa</taxon>
        <taxon>Chordata</taxon>
        <taxon>Craniata</taxon>
        <taxon>Vertebrata</taxon>
        <taxon>Cyclostomata</taxon>
        <taxon>Myxini</taxon>
        <taxon>Myxiniformes</taxon>
        <taxon>Myxinidae</taxon>
        <taxon>Eptatretinae</taxon>
        <taxon>Eptatretus</taxon>
    </lineage>
</organism>
<dbReference type="AlphaFoldDB" id="A0A8C4R4I5"/>
<evidence type="ECO:0000313" key="4">
    <source>
        <dbReference type="Proteomes" id="UP000694388"/>
    </source>
</evidence>
<name>A0A8C4R4I5_EPTBU</name>
<dbReference type="Proteomes" id="UP000694388">
    <property type="component" value="Unplaced"/>
</dbReference>
<dbReference type="InterPro" id="IPR038100">
    <property type="entry name" value="NLV2_N_sf"/>
</dbReference>
<protein>
    <recommendedName>
        <fullName evidence="2">NVL2 nucleolin binding domain-containing protein</fullName>
    </recommendedName>
</protein>
<reference evidence="3" key="2">
    <citation type="submission" date="2025-09" db="UniProtKB">
        <authorList>
            <consortium name="Ensembl"/>
        </authorList>
    </citation>
    <scope>IDENTIFICATION</scope>
</reference>